<feature type="domain" description="HIT" evidence="4">
    <location>
        <begin position="5"/>
        <end position="112"/>
    </location>
</feature>
<comment type="caution">
    <text evidence="5">The sequence shown here is derived from an EMBL/GenBank/DDBJ whole genome shotgun (WGS) entry which is preliminary data.</text>
</comment>
<dbReference type="AlphaFoldDB" id="A0A1G2CRJ7"/>
<dbReference type="InterPro" id="IPR011146">
    <property type="entry name" value="HIT-like"/>
</dbReference>
<dbReference type="STRING" id="1798657.A2648_00225"/>
<feature type="short sequence motif" description="Histidine triad motif" evidence="2 3">
    <location>
        <begin position="97"/>
        <end position="101"/>
    </location>
</feature>
<feature type="active site" description="Tele-AMP-histidine intermediate" evidence="1">
    <location>
        <position position="99"/>
    </location>
</feature>
<dbReference type="Proteomes" id="UP000178841">
    <property type="component" value="Unassembled WGS sequence"/>
</dbReference>
<dbReference type="PANTHER" id="PTHR46648:SF1">
    <property type="entry name" value="ADENOSINE 5'-MONOPHOSPHORAMIDASE HNT1"/>
    <property type="match status" value="1"/>
</dbReference>
<dbReference type="GO" id="GO:0003824">
    <property type="term" value="F:catalytic activity"/>
    <property type="evidence" value="ECO:0007669"/>
    <property type="project" value="InterPro"/>
</dbReference>
<organism evidence="5 6">
    <name type="scientific">Candidatus Lloydbacteria bacterium RIFCSPHIGHO2_01_FULL_41_20</name>
    <dbReference type="NCBI Taxonomy" id="1798657"/>
    <lineage>
        <taxon>Bacteria</taxon>
        <taxon>Candidatus Lloydiibacteriota</taxon>
    </lineage>
</organism>
<evidence type="ECO:0000256" key="1">
    <source>
        <dbReference type="PIRSR" id="PIRSR601310-1"/>
    </source>
</evidence>
<name>A0A1G2CRJ7_9BACT</name>
<proteinExistence type="predicted"/>
<gene>
    <name evidence="5" type="ORF">A2648_00225</name>
</gene>
<evidence type="ECO:0000256" key="2">
    <source>
        <dbReference type="PIRSR" id="PIRSR601310-3"/>
    </source>
</evidence>
<dbReference type="SUPFAM" id="SSF54197">
    <property type="entry name" value="HIT-like"/>
    <property type="match status" value="1"/>
</dbReference>
<sequence>MKDCLFCKIVNKEIPSNFLYENENVVAFLDIQPNNPGHTLIVPKEHSRNIFDIKESTLRELIVGVKKMAKAVKGGVEADGINIAMNNEPAAGQLVFHAHIHIIPRFSDDGYKHWPHKLYKEGEASIVAEKIKAQL</sequence>
<dbReference type="Gene3D" id="3.30.428.10">
    <property type="entry name" value="HIT-like"/>
    <property type="match status" value="1"/>
</dbReference>
<dbReference type="InterPro" id="IPR036265">
    <property type="entry name" value="HIT-like_sf"/>
</dbReference>
<evidence type="ECO:0000259" key="4">
    <source>
        <dbReference type="PROSITE" id="PS51084"/>
    </source>
</evidence>
<dbReference type="InterPro" id="IPR001310">
    <property type="entry name" value="Histidine_triad_HIT"/>
</dbReference>
<dbReference type="PROSITE" id="PS51084">
    <property type="entry name" value="HIT_2"/>
    <property type="match status" value="1"/>
</dbReference>
<evidence type="ECO:0000256" key="3">
    <source>
        <dbReference type="PROSITE-ProRule" id="PRU00464"/>
    </source>
</evidence>
<dbReference type="PRINTS" id="PR00332">
    <property type="entry name" value="HISTRIAD"/>
</dbReference>
<dbReference type="PANTHER" id="PTHR46648">
    <property type="entry name" value="HIT FAMILY PROTEIN 1"/>
    <property type="match status" value="1"/>
</dbReference>
<evidence type="ECO:0000313" key="5">
    <source>
        <dbReference type="EMBL" id="OGZ04014.1"/>
    </source>
</evidence>
<accession>A0A1G2CRJ7</accession>
<dbReference type="EMBL" id="MHLH01000012">
    <property type="protein sequence ID" value="OGZ04014.1"/>
    <property type="molecule type" value="Genomic_DNA"/>
</dbReference>
<dbReference type="CDD" id="cd01277">
    <property type="entry name" value="HINT_subgroup"/>
    <property type="match status" value="1"/>
</dbReference>
<reference evidence="5 6" key="1">
    <citation type="journal article" date="2016" name="Nat. Commun.">
        <title>Thousands of microbial genomes shed light on interconnected biogeochemical processes in an aquifer system.</title>
        <authorList>
            <person name="Anantharaman K."/>
            <person name="Brown C.T."/>
            <person name="Hug L.A."/>
            <person name="Sharon I."/>
            <person name="Castelle C.J."/>
            <person name="Probst A.J."/>
            <person name="Thomas B.C."/>
            <person name="Singh A."/>
            <person name="Wilkins M.J."/>
            <person name="Karaoz U."/>
            <person name="Brodie E.L."/>
            <person name="Williams K.H."/>
            <person name="Hubbard S.S."/>
            <person name="Banfield J.F."/>
        </authorList>
    </citation>
    <scope>NUCLEOTIDE SEQUENCE [LARGE SCALE GENOMIC DNA]</scope>
</reference>
<dbReference type="InterPro" id="IPR039384">
    <property type="entry name" value="HINT"/>
</dbReference>
<evidence type="ECO:0000313" key="6">
    <source>
        <dbReference type="Proteomes" id="UP000178841"/>
    </source>
</evidence>
<protein>
    <recommendedName>
        <fullName evidence="4">HIT domain-containing protein</fullName>
    </recommendedName>
</protein>
<dbReference type="Pfam" id="PF01230">
    <property type="entry name" value="HIT"/>
    <property type="match status" value="1"/>
</dbReference>
<dbReference type="GO" id="GO:0009117">
    <property type="term" value="P:nucleotide metabolic process"/>
    <property type="evidence" value="ECO:0007669"/>
    <property type="project" value="TreeGrafter"/>
</dbReference>